<comment type="caution">
    <text evidence="1">The sequence shown here is derived from an EMBL/GenBank/DDBJ whole genome shotgun (WGS) entry which is preliminary data.</text>
</comment>
<reference evidence="1 2" key="1">
    <citation type="journal article" date="2023" name="Science">
        <title>Complex scaffold remodeling in plant triterpene biosynthesis.</title>
        <authorList>
            <person name="De La Pena R."/>
            <person name="Hodgson H."/>
            <person name="Liu J.C."/>
            <person name="Stephenson M.J."/>
            <person name="Martin A.C."/>
            <person name="Owen C."/>
            <person name="Harkess A."/>
            <person name="Leebens-Mack J."/>
            <person name="Jimenez L.E."/>
            <person name="Osbourn A."/>
            <person name="Sattely E.S."/>
        </authorList>
    </citation>
    <scope>NUCLEOTIDE SEQUENCE [LARGE SCALE GENOMIC DNA]</scope>
    <source>
        <strain evidence="2">cv. JPN11</strain>
        <tissue evidence="1">Leaf</tissue>
    </source>
</reference>
<dbReference type="Proteomes" id="UP001164539">
    <property type="component" value="Chromosome 9"/>
</dbReference>
<organism evidence="1 2">
    <name type="scientific">Melia azedarach</name>
    <name type="common">Chinaberry tree</name>
    <dbReference type="NCBI Taxonomy" id="155640"/>
    <lineage>
        <taxon>Eukaryota</taxon>
        <taxon>Viridiplantae</taxon>
        <taxon>Streptophyta</taxon>
        <taxon>Embryophyta</taxon>
        <taxon>Tracheophyta</taxon>
        <taxon>Spermatophyta</taxon>
        <taxon>Magnoliopsida</taxon>
        <taxon>eudicotyledons</taxon>
        <taxon>Gunneridae</taxon>
        <taxon>Pentapetalae</taxon>
        <taxon>rosids</taxon>
        <taxon>malvids</taxon>
        <taxon>Sapindales</taxon>
        <taxon>Meliaceae</taxon>
        <taxon>Melia</taxon>
    </lineage>
</organism>
<dbReference type="EMBL" id="CM051402">
    <property type="protein sequence ID" value="KAJ4709850.1"/>
    <property type="molecule type" value="Genomic_DNA"/>
</dbReference>
<evidence type="ECO:0000313" key="1">
    <source>
        <dbReference type="EMBL" id="KAJ4709850.1"/>
    </source>
</evidence>
<accession>A0ACC1XEM9</accession>
<name>A0ACC1XEM9_MELAZ</name>
<gene>
    <name evidence="1" type="ORF">OWV82_016109</name>
</gene>
<keyword evidence="1" id="KW-0808">Transferase</keyword>
<keyword evidence="2" id="KW-1185">Reference proteome</keyword>
<proteinExistence type="predicted"/>
<feature type="non-terminal residue" evidence="1">
    <location>
        <position position="123"/>
    </location>
</feature>
<keyword evidence="1" id="KW-0418">Kinase</keyword>
<sequence length="123" mass="13980">MNTGESSVFSFFLLYLLIFLLAWQTQARKQHQNCSSSCGGIKNIMDPFRLKGDPKGCGYPEFELSCEDNKTILEYLSGKYYVKRISYEDGIIGVVDVKLANGSCSLPSKSTWSHHMVSYYYAY</sequence>
<evidence type="ECO:0000313" key="2">
    <source>
        <dbReference type="Proteomes" id="UP001164539"/>
    </source>
</evidence>
<protein>
    <submittedName>
        <fullName evidence="1">Kinase</fullName>
    </submittedName>
</protein>